<gene>
    <name evidence="2" type="ORF">J3Q64DRAFT_1809323</name>
</gene>
<dbReference type="Pfam" id="PF00400">
    <property type="entry name" value="WD40"/>
    <property type="match status" value="2"/>
</dbReference>
<dbReference type="PANTHER" id="PTHR13211">
    <property type="entry name" value="TELOMERASE CAJAL BODY PROTEIN 1"/>
    <property type="match status" value="1"/>
</dbReference>
<dbReference type="SMART" id="SM00320">
    <property type="entry name" value="WD40"/>
    <property type="match status" value="4"/>
</dbReference>
<protein>
    <submittedName>
        <fullName evidence="2">WD40-repeat-containing domain protein</fullName>
    </submittedName>
</protein>
<evidence type="ECO:0000256" key="1">
    <source>
        <dbReference type="SAM" id="MobiDB-lite"/>
    </source>
</evidence>
<dbReference type="PANTHER" id="PTHR13211:SF0">
    <property type="entry name" value="TELOMERASE CAJAL BODY PROTEIN 1"/>
    <property type="match status" value="1"/>
</dbReference>
<dbReference type="InterPro" id="IPR036322">
    <property type="entry name" value="WD40_repeat_dom_sf"/>
</dbReference>
<dbReference type="Gene3D" id="2.130.10.10">
    <property type="entry name" value="YVTN repeat-like/Quinoprotein amine dehydrogenase"/>
    <property type="match status" value="2"/>
</dbReference>
<accession>A0ABR3AZM7</accession>
<feature type="region of interest" description="Disordered" evidence="1">
    <location>
        <begin position="6"/>
        <end position="28"/>
    </location>
</feature>
<dbReference type="InterPro" id="IPR051150">
    <property type="entry name" value="SWT21/TCAB1_mRNA_Telomere"/>
</dbReference>
<keyword evidence="3" id="KW-1185">Reference proteome</keyword>
<dbReference type="Proteomes" id="UP001448207">
    <property type="component" value="Unassembled WGS sequence"/>
</dbReference>
<evidence type="ECO:0000313" key="2">
    <source>
        <dbReference type="EMBL" id="KAL0086347.1"/>
    </source>
</evidence>
<sequence>MIEVFDVQRPGQESQKIPTTPKRRSKKGQKGIISCLDFSPDYAGLYAAGSYSKTVGIYDETNNEMCLKLSGIEGGVTQVKFSPNGNVLFTASRQADSIMCWDIRNTTNVLYELNRPGKTNQRISFDINSTGKVLITGDKNGNALFYDCLTGEERDEDSKQRLQRSMHAHDDITTSASFNPVYPVIATTSGQRKFTVGSDEDQDLTIDNSIKIWKTHGQYEWHPTV</sequence>
<organism evidence="2 3">
    <name type="scientific">Phycomyces blakesleeanus</name>
    <dbReference type="NCBI Taxonomy" id="4837"/>
    <lineage>
        <taxon>Eukaryota</taxon>
        <taxon>Fungi</taxon>
        <taxon>Fungi incertae sedis</taxon>
        <taxon>Mucoromycota</taxon>
        <taxon>Mucoromycotina</taxon>
        <taxon>Mucoromycetes</taxon>
        <taxon>Mucorales</taxon>
        <taxon>Phycomycetaceae</taxon>
        <taxon>Phycomyces</taxon>
    </lineage>
</organism>
<dbReference type="InterPro" id="IPR015943">
    <property type="entry name" value="WD40/YVTN_repeat-like_dom_sf"/>
</dbReference>
<proteinExistence type="predicted"/>
<name>A0ABR3AZM7_PHYBL</name>
<dbReference type="EMBL" id="JBCLYO010000008">
    <property type="protein sequence ID" value="KAL0086347.1"/>
    <property type="molecule type" value="Genomic_DNA"/>
</dbReference>
<evidence type="ECO:0000313" key="3">
    <source>
        <dbReference type="Proteomes" id="UP001448207"/>
    </source>
</evidence>
<dbReference type="InterPro" id="IPR001680">
    <property type="entry name" value="WD40_rpt"/>
</dbReference>
<comment type="caution">
    <text evidence="2">The sequence shown here is derived from an EMBL/GenBank/DDBJ whole genome shotgun (WGS) entry which is preliminary data.</text>
</comment>
<reference evidence="2 3" key="1">
    <citation type="submission" date="2024-04" db="EMBL/GenBank/DDBJ databases">
        <title>Symmetric and asymmetric DNA N6-adenine methylation regulates different biological responses in Mucorales.</title>
        <authorList>
            <consortium name="Lawrence Berkeley National Laboratory"/>
            <person name="Lax C."/>
            <person name="Mondo S.J."/>
            <person name="Osorio-Concepcion M."/>
            <person name="Muszewska A."/>
            <person name="Corrochano-Luque M."/>
            <person name="Gutierrez G."/>
            <person name="Riley R."/>
            <person name="Lipzen A."/>
            <person name="Guo J."/>
            <person name="Hundley H."/>
            <person name="Amirebrahimi M."/>
            <person name="Ng V."/>
            <person name="Lorenzo-Gutierrez D."/>
            <person name="Binder U."/>
            <person name="Yang J."/>
            <person name="Song Y."/>
            <person name="Canovas D."/>
            <person name="Navarro E."/>
            <person name="Freitag M."/>
            <person name="Gabaldon T."/>
            <person name="Grigoriev I.V."/>
            <person name="Corrochano L.M."/>
            <person name="Nicolas F.E."/>
            <person name="Garre V."/>
        </authorList>
    </citation>
    <scope>NUCLEOTIDE SEQUENCE [LARGE SCALE GENOMIC DNA]</scope>
    <source>
        <strain evidence="2 3">L51</strain>
    </source>
</reference>
<dbReference type="SUPFAM" id="SSF50978">
    <property type="entry name" value="WD40 repeat-like"/>
    <property type="match status" value="1"/>
</dbReference>